<name>A0A7J7GEK1_CAMSI</name>
<evidence type="ECO:0000313" key="1">
    <source>
        <dbReference type="EMBL" id="KAF5938361.1"/>
    </source>
</evidence>
<dbReference type="AlphaFoldDB" id="A0A7J7GEK1"/>
<comment type="caution">
    <text evidence="1">The sequence shown here is derived from an EMBL/GenBank/DDBJ whole genome shotgun (WGS) entry which is preliminary data.</text>
</comment>
<dbReference type="EMBL" id="JACBKZ010000011">
    <property type="protein sequence ID" value="KAF5938361.1"/>
    <property type="molecule type" value="Genomic_DNA"/>
</dbReference>
<evidence type="ECO:0008006" key="3">
    <source>
        <dbReference type="Google" id="ProtNLM"/>
    </source>
</evidence>
<sequence length="61" mass="6944">MGKSQVQRYNRASDPTLTQFYLLGTLGGRYLNASMFLPFEELQSLDLSYNGFAGWLENEGF</sequence>
<keyword evidence="2" id="KW-1185">Reference proteome</keyword>
<reference evidence="1 2" key="2">
    <citation type="submission" date="2020-07" db="EMBL/GenBank/DDBJ databases">
        <title>Genome assembly of wild tea tree DASZ reveals pedigree and selection history of tea varieties.</title>
        <authorList>
            <person name="Zhang W."/>
        </authorList>
    </citation>
    <scope>NUCLEOTIDE SEQUENCE [LARGE SCALE GENOMIC DNA]</scope>
    <source>
        <strain evidence="2">cv. G240</strain>
        <tissue evidence="1">Leaf</tissue>
    </source>
</reference>
<dbReference type="Proteomes" id="UP000593564">
    <property type="component" value="Unassembled WGS sequence"/>
</dbReference>
<gene>
    <name evidence="1" type="ORF">HYC85_022620</name>
</gene>
<organism evidence="1 2">
    <name type="scientific">Camellia sinensis</name>
    <name type="common">Tea plant</name>
    <name type="synonym">Thea sinensis</name>
    <dbReference type="NCBI Taxonomy" id="4442"/>
    <lineage>
        <taxon>Eukaryota</taxon>
        <taxon>Viridiplantae</taxon>
        <taxon>Streptophyta</taxon>
        <taxon>Embryophyta</taxon>
        <taxon>Tracheophyta</taxon>
        <taxon>Spermatophyta</taxon>
        <taxon>Magnoliopsida</taxon>
        <taxon>eudicotyledons</taxon>
        <taxon>Gunneridae</taxon>
        <taxon>Pentapetalae</taxon>
        <taxon>asterids</taxon>
        <taxon>Ericales</taxon>
        <taxon>Theaceae</taxon>
        <taxon>Camellia</taxon>
    </lineage>
</organism>
<protein>
    <recommendedName>
        <fullName evidence="3">Leucine-rich repeat-containing N-terminal plant-type domain-containing protein</fullName>
    </recommendedName>
</protein>
<accession>A0A7J7GEK1</accession>
<evidence type="ECO:0000313" key="2">
    <source>
        <dbReference type="Proteomes" id="UP000593564"/>
    </source>
</evidence>
<reference evidence="2" key="1">
    <citation type="journal article" date="2020" name="Nat. Commun.">
        <title>Genome assembly of wild tea tree DASZ reveals pedigree and selection history of tea varieties.</title>
        <authorList>
            <person name="Zhang W."/>
            <person name="Zhang Y."/>
            <person name="Qiu H."/>
            <person name="Guo Y."/>
            <person name="Wan H."/>
            <person name="Zhang X."/>
            <person name="Scossa F."/>
            <person name="Alseekh S."/>
            <person name="Zhang Q."/>
            <person name="Wang P."/>
            <person name="Xu L."/>
            <person name="Schmidt M.H."/>
            <person name="Jia X."/>
            <person name="Li D."/>
            <person name="Zhu A."/>
            <person name="Guo F."/>
            <person name="Chen W."/>
            <person name="Ni D."/>
            <person name="Usadel B."/>
            <person name="Fernie A.R."/>
            <person name="Wen W."/>
        </authorList>
    </citation>
    <scope>NUCLEOTIDE SEQUENCE [LARGE SCALE GENOMIC DNA]</scope>
    <source>
        <strain evidence="2">cv. G240</strain>
    </source>
</reference>
<proteinExistence type="predicted"/>